<dbReference type="VEuPathDB" id="FungiDB:PYU1_G002933"/>
<dbReference type="HOGENOM" id="CLU_151608_0_0_1"/>
<dbReference type="AlphaFoldDB" id="K3WD95"/>
<keyword evidence="1" id="KW-0175">Coiled coil</keyword>
<feature type="coiled-coil region" evidence="1">
    <location>
        <begin position="42"/>
        <end position="101"/>
    </location>
</feature>
<dbReference type="Pfam" id="PF14712">
    <property type="entry name" value="Snapin_Pallidin"/>
    <property type="match status" value="1"/>
</dbReference>
<sequence length="123" mass="13641">MSTSHANGGGADEPAFAQGMYVALWPKVEKCHNYVSVLLAAQEQLQETVDQLIAGLKEAEQAEAHSLAGYADRLKKFPLRVEKLQHKLEIIEDRLLAMKESRNRGASCVAKLNPEEMYASPLF</sequence>
<dbReference type="EnsemblProtists" id="PYU1_T002936">
    <property type="protein sequence ID" value="PYU1_T002936"/>
    <property type="gene ID" value="PYU1_G002933"/>
</dbReference>
<evidence type="ECO:0008006" key="4">
    <source>
        <dbReference type="Google" id="ProtNLM"/>
    </source>
</evidence>
<evidence type="ECO:0000313" key="3">
    <source>
        <dbReference type="Proteomes" id="UP000019132"/>
    </source>
</evidence>
<evidence type="ECO:0000256" key="1">
    <source>
        <dbReference type="SAM" id="Coils"/>
    </source>
</evidence>
<dbReference type="OMA" id="PKVERCH"/>
<protein>
    <recommendedName>
        <fullName evidence="4">Biogenesis of lysosome-related organelles complex 1 subunit 7</fullName>
    </recommendedName>
</protein>
<reference evidence="2" key="3">
    <citation type="submission" date="2015-02" db="UniProtKB">
        <authorList>
            <consortium name="EnsemblProtists"/>
        </authorList>
    </citation>
    <scope>IDENTIFICATION</scope>
    <source>
        <strain evidence="2">DAOM BR144</strain>
    </source>
</reference>
<dbReference type="EMBL" id="GL376628">
    <property type="status" value="NOT_ANNOTATED_CDS"/>
    <property type="molecule type" value="Genomic_DNA"/>
</dbReference>
<keyword evidence="3" id="KW-1185">Reference proteome</keyword>
<evidence type="ECO:0000313" key="2">
    <source>
        <dbReference type="EnsemblProtists" id="PYU1_T002936"/>
    </source>
</evidence>
<organism evidence="2 3">
    <name type="scientific">Globisporangium ultimum (strain ATCC 200006 / CBS 805.95 / DAOM BR144)</name>
    <name type="common">Pythium ultimum</name>
    <dbReference type="NCBI Taxonomy" id="431595"/>
    <lineage>
        <taxon>Eukaryota</taxon>
        <taxon>Sar</taxon>
        <taxon>Stramenopiles</taxon>
        <taxon>Oomycota</taxon>
        <taxon>Peronosporomycetes</taxon>
        <taxon>Pythiales</taxon>
        <taxon>Pythiaceae</taxon>
        <taxon>Globisporangium</taxon>
    </lineage>
</organism>
<accession>K3WD95</accession>
<name>K3WD95_GLOUD</name>
<reference evidence="3" key="1">
    <citation type="journal article" date="2010" name="Genome Biol.">
        <title>Genome sequence of the necrotrophic plant pathogen Pythium ultimum reveals original pathogenicity mechanisms and effector repertoire.</title>
        <authorList>
            <person name="Levesque C.A."/>
            <person name="Brouwer H."/>
            <person name="Cano L."/>
            <person name="Hamilton J.P."/>
            <person name="Holt C."/>
            <person name="Huitema E."/>
            <person name="Raffaele S."/>
            <person name="Robideau G.P."/>
            <person name="Thines M."/>
            <person name="Win J."/>
            <person name="Zerillo M.M."/>
            <person name="Beakes G.W."/>
            <person name="Boore J.L."/>
            <person name="Busam D."/>
            <person name="Dumas B."/>
            <person name="Ferriera S."/>
            <person name="Fuerstenberg S.I."/>
            <person name="Gachon C.M."/>
            <person name="Gaulin E."/>
            <person name="Govers F."/>
            <person name="Grenville-Briggs L."/>
            <person name="Horner N."/>
            <person name="Hostetler J."/>
            <person name="Jiang R.H."/>
            <person name="Johnson J."/>
            <person name="Krajaejun T."/>
            <person name="Lin H."/>
            <person name="Meijer H.J."/>
            <person name="Moore B."/>
            <person name="Morris P."/>
            <person name="Phuntmart V."/>
            <person name="Puiu D."/>
            <person name="Shetty J."/>
            <person name="Stajich J.E."/>
            <person name="Tripathy S."/>
            <person name="Wawra S."/>
            <person name="van West P."/>
            <person name="Whitty B.R."/>
            <person name="Coutinho P.M."/>
            <person name="Henrissat B."/>
            <person name="Martin F."/>
            <person name="Thomas P.D."/>
            <person name="Tyler B.M."/>
            <person name="De Vries R.P."/>
            <person name="Kamoun S."/>
            <person name="Yandell M."/>
            <person name="Tisserat N."/>
            <person name="Buell C.R."/>
        </authorList>
    </citation>
    <scope>NUCLEOTIDE SEQUENCE</scope>
    <source>
        <strain evidence="3">DAOM:BR144</strain>
    </source>
</reference>
<dbReference type="Proteomes" id="UP000019132">
    <property type="component" value="Unassembled WGS sequence"/>
</dbReference>
<proteinExistence type="predicted"/>
<reference evidence="3" key="2">
    <citation type="submission" date="2010-04" db="EMBL/GenBank/DDBJ databases">
        <authorList>
            <person name="Buell R."/>
            <person name="Hamilton J."/>
            <person name="Hostetler J."/>
        </authorList>
    </citation>
    <scope>NUCLEOTIDE SEQUENCE [LARGE SCALE GENOMIC DNA]</scope>
    <source>
        <strain evidence="3">DAOM:BR144</strain>
    </source>
</reference>
<dbReference type="InterPro" id="IPR028119">
    <property type="entry name" value="Snapin/Pallidin/Snn1"/>
</dbReference>
<dbReference type="InParanoid" id="K3WD95"/>
<dbReference type="eggNOG" id="ENOG502S6R3">
    <property type="taxonomic scope" value="Eukaryota"/>
</dbReference>